<evidence type="ECO:0000256" key="1">
    <source>
        <dbReference type="ARBA" id="ARBA00022737"/>
    </source>
</evidence>
<feature type="non-terminal residue" evidence="6">
    <location>
        <position position="1"/>
    </location>
</feature>
<keyword evidence="1" id="KW-0677">Repeat</keyword>
<dbReference type="PROSITE" id="PS50005">
    <property type="entry name" value="TPR"/>
    <property type="match status" value="1"/>
</dbReference>
<sequence>SKLRLRYWNPRPEASVLLEIFYPDSRGVNVFVGQGWDVAKKSPTGNPNSGLNPKHLLPTASGKHNSDGPMGSRIPHVRSSPSTDAARKDLVIRRTPTVKLKMNIEISIVEFNGPQFQTNLAILLGIPPERISVASVAARRRLKLVQTTADDSDASVCTAEGICKTPGRRLAAVDLTDLDISIEPSKDAAAAASGGDAESQGAEALNAQAGELGEVSSNLQSLASGSELAAAAGGEVTVSDLEVPEIPDEANNEEVPSADEVAEVEIVDVTATAASSAAAEVTVGLTSGIAYTQVQRRHPEGQRGGLPARGLRRSRGRDGGNSYGVCEPTSQHGLRHCLLSGVQHRELLVHRQLRAELLYGNSLLRCLVGEEGNRFHKEGNYKRALGAYHKVFCFVNGLVPPPAGQKDASQDPGGLGSNQIPQDRVEDLKKLKQATRLNMAACYLKLGDFHKCVEACTAALDFGAHTKAYFRRAQAYVELRNLSDAEADLGKARSLAPEDARVLALLRQVRRSMKQGDAEDRQRYAGMFGKPASEEPPAEASEQAPAEEPALPEAVQKEEAPCTCTADPLEAPTPARAERRAEARDLGEAHDEAKKLDRAVRELTYAWQQTDAEVKVYVSFDQAEDLSDVTESQVQSEFGEWSASLLINVDRGVPFGLRLADFHRRVDPQRCKCTVRSSRITLKLVKQEPEHWWNLLQNSSPG</sequence>
<feature type="repeat" description="TPR" evidence="3">
    <location>
        <begin position="466"/>
        <end position="499"/>
    </location>
</feature>
<protein>
    <submittedName>
        <fullName evidence="6">FKBP70 protein</fullName>
    </submittedName>
</protein>
<feature type="region of interest" description="Disordered" evidence="4">
    <location>
        <begin position="295"/>
        <end position="320"/>
    </location>
</feature>
<keyword evidence="2 3" id="KW-0802">TPR repeat</keyword>
<dbReference type="AlphaFoldDB" id="A0A812KRQ1"/>
<dbReference type="PANTHER" id="PTHR11242:SF0">
    <property type="entry name" value="TPR_REGION DOMAIN-CONTAINING PROTEIN"/>
    <property type="match status" value="1"/>
</dbReference>
<dbReference type="SUPFAM" id="SSF48452">
    <property type="entry name" value="TPR-like"/>
    <property type="match status" value="1"/>
</dbReference>
<evidence type="ECO:0000256" key="3">
    <source>
        <dbReference type="PROSITE-ProRule" id="PRU00339"/>
    </source>
</evidence>
<proteinExistence type="predicted"/>
<keyword evidence="7" id="KW-1185">Reference proteome</keyword>
<evidence type="ECO:0000256" key="4">
    <source>
        <dbReference type="SAM" id="MobiDB-lite"/>
    </source>
</evidence>
<dbReference type="Gene3D" id="1.25.40.10">
    <property type="entry name" value="Tetratricopeptide repeat domain"/>
    <property type="match status" value="1"/>
</dbReference>
<dbReference type="OrthoDB" id="312915at2759"/>
<dbReference type="InterPro" id="IPR011990">
    <property type="entry name" value="TPR-like_helical_dom_sf"/>
</dbReference>
<accession>A0A812KRQ1</accession>
<dbReference type="SUPFAM" id="SSF49764">
    <property type="entry name" value="HSP20-like chaperones"/>
    <property type="match status" value="1"/>
</dbReference>
<evidence type="ECO:0000313" key="7">
    <source>
        <dbReference type="Proteomes" id="UP000601435"/>
    </source>
</evidence>
<feature type="region of interest" description="Disordered" evidence="4">
    <location>
        <begin position="41"/>
        <end position="88"/>
    </location>
</feature>
<dbReference type="Proteomes" id="UP000601435">
    <property type="component" value="Unassembled WGS sequence"/>
</dbReference>
<feature type="compositionally biased region" description="Basic and acidic residues" evidence="4">
    <location>
        <begin position="576"/>
        <end position="590"/>
    </location>
</feature>
<dbReference type="PROSITE" id="PS51203">
    <property type="entry name" value="CS"/>
    <property type="match status" value="1"/>
</dbReference>
<feature type="compositionally biased region" description="Low complexity" evidence="4">
    <location>
        <begin position="538"/>
        <end position="554"/>
    </location>
</feature>
<feature type="region of interest" description="Disordered" evidence="4">
    <location>
        <begin position="528"/>
        <end position="590"/>
    </location>
</feature>
<organism evidence="6 7">
    <name type="scientific">Symbiodinium necroappetens</name>
    <dbReference type="NCBI Taxonomy" id="1628268"/>
    <lineage>
        <taxon>Eukaryota</taxon>
        <taxon>Sar</taxon>
        <taxon>Alveolata</taxon>
        <taxon>Dinophyceae</taxon>
        <taxon>Suessiales</taxon>
        <taxon>Symbiodiniaceae</taxon>
        <taxon>Symbiodinium</taxon>
    </lineage>
</organism>
<evidence type="ECO:0000259" key="5">
    <source>
        <dbReference type="PROSITE" id="PS51203"/>
    </source>
</evidence>
<dbReference type="InterPro" id="IPR008978">
    <property type="entry name" value="HSP20-like_chaperone"/>
</dbReference>
<comment type="caution">
    <text evidence="6">The sequence shown here is derived from an EMBL/GenBank/DDBJ whole genome shotgun (WGS) entry which is preliminary data.</text>
</comment>
<dbReference type="Gene3D" id="2.60.40.790">
    <property type="match status" value="1"/>
</dbReference>
<dbReference type="InterPro" id="IPR007052">
    <property type="entry name" value="CS_dom"/>
</dbReference>
<reference evidence="6" key="1">
    <citation type="submission" date="2021-02" db="EMBL/GenBank/DDBJ databases">
        <authorList>
            <person name="Dougan E. K."/>
            <person name="Rhodes N."/>
            <person name="Thang M."/>
            <person name="Chan C."/>
        </authorList>
    </citation>
    <scope>NUCLEOTIDE SEQUENCE</scope>
</reference>
<feature type="domain" description="CS" evidence="5">
    <location>
        <begin position="600"/>
        <end position="697"/>
    </location>
</feature>
<dbReference type="Pfam" id="PF04969">
    <property type="entry name" value="CS"/>
    <property type="match status" value="1"/>
</dbReference>
<name>A0A812KRQ1_9DINO</name>
<dbReference type="PANTHER" id="PTHR11242">
    <property type="entry name" value="ARYL HYDROCARBON RECEPTOR INTERACTING PROTEIN RELATED"/>
    <property type="match status" value="1"/>
</dbReference>
<gene>
    <name evidence="6" type="primary">FKBP70</name>
    <name evidence="6" type="ORF">SNEC2469_LOCUS3867</name>
</gene>
<evidence type="ECO:0000256" key="2">
    <source>
        <dbReference type="ARBA" id="ARBA00022803"/>
    </source>
</evidence>
<dbReference type="InterPro" id="IPR039663">
    <property type="entry name" value="AIP/AIPL1/TTC9"/>
</dbReference>
<dbReference type="EMBL" id="CAJNJA010008298">
    <property type="protein sequence ID" value="CAE7234935.1"/>
    <property type="molecule type" value="Genomic_DNA"/>
</dbReference>
<dbReference type="InterPro" id="IPR019734">
    <property type="entry name" value="TPR_rpt"/>
</dbReference>
<evidence type="ECO:0000313" key="6">
    <source>
        <dbReference type="EMBL" id="CAE7234935.1"/>
    </source>
</evidence>
<dbReference type="SMART" id="SM00028">
    <property type="entry name" value="TPR"/>
    <property type="match status" value="2"/>
</dbReference>